<accession>A0A5J5A817</accession>
<dbReference type="AlphaFoldDB" id="A0A5J5A817"/>
<evidence type="ECO:0000313" key="3">
    <source>
        <dbReference type="Proteomes" id="UP000325577"/>
    </source>
</evidence>
<organism evidence="2 3">
    <name type="scientific">Nyssa sinensis</name>
    <dbReference type="NCBI Taxonomy" id="561372"/>
    <lineage>
        <taxon>Eukaryota</taxon>
        <taxon>Viridiplantae</taxon>
        <taxon>Streptophyta</taxon>
        <taxon>Embryophyta</taxon>
        <taxon>Tracheophyta</taxon>
        <taxon>Spermatophyta</taxon>
        <taxon>Magnoliopsida</taxon>
        <taxon>eudicotyledons</taxon>
        <taxon>Gunneridae</taxon>
        <taxon>Pentapetalae</taxon>
        <taxon>asterids</taxon>
        <taxon>Cornales</taxon>
        <taxon>Nyssaceae</taxon>
        <taxon>Nyssa</taxon>
    </lineage>
</organism>
<sequence>MTSSTFVVTASAKDLSRLLFHKLVLSSPPPPPSPANDNNNYSVMAIQGIEARDFPDSSSPRHTNMGVTWPPRFPSVMSNYEKWLRSYCSRRRYLVESIGDLLMVIRYCTGAVDKDGNIIEDMLVNEDEDENEDSSVSLPYRTVRFDVYNLDRQRNKWSYISL</sequence>
<protein>
    <recommendedName>
        <fullName evidence="1">KIB1-4 beta-propeller domain-containing protein</fullName>
    </recommendedName>
</protein>
<reference evidence="2 3" key="1">
    <citation type="submission" date="2019-09" db="EMBL/GenBank/DDBJ databases">
        <title>A chromosome-level genome assembly of the Chinese tupelo Nyssa sinensis.</title>
        <authorList>
            <person name="Yang X."/>
            <person name="Kang M."/>
            <person name="Yang Y."/>
            <person name="Xiong H."/>
            <person name="Wang M."/>
            <person name="Zhang Z."/>
            <person name="Wang Z."/>
            <person name="Wu H."/>
            <person name="Ma T."/>
            <person name="Liu J."/>
            <person name="Xi Z."/>
        </authorList>
    </citation>
    <scope>NUCLEOTIDE SEQUENCE [LARGE SCALE GENOMIC DNA]</scope>
    <source>
        <strain evidence="2">J267</strain>
        <tissue evidence="2">Leaf</tissue>
    </source>
</reference>
<feature type="domain" description="KIB1-4 beta-propeller" evidence="1">
    <location>
        <begin position="64"/>
        <end position="158"/>
    </location>
</feature>
<gene>
    <name evidence="2" type="ORF">F0562_008718</name>
</gene>
<dbReference type="EMBL" id="CM018046">
    <property type="protein sequence ID" value="KAA8527053.1"/>
    <property type="molecule type" value="Genomic_DNA"/>
</dbReference>
<dbReference type="InterPro" id="IPR005174">
    <property type="entry name" value="KIB1-4_b-propeller"/>
</dbReference>
<dbReference type="Pfam" id="PF03478">
    <property type="entry name" value="Beta-prop_KIB1-4"/>
    <property type="match status" value="1"/>
</dbReference>
<name>A0A5J5A817_9ASTE</name>
<evidence type="ECO:0000313" key="2">
    <source>
        <dbReference type="EMBL" id="KAA8527053.1"/>
    </source>
</evidence>
<proteinExistence type="predicted"/>
<dbReference type="Proteomes" id="UP000325577">
    <property type="component" value="Linkage Group LG3"/>
</dbReference>
<evidence type="ECO:0000259" key="1">
    <source>
        <dbReference type="Pfam" id="PF03478"/>
    </source>
</evidence>
<keyword evidence="3" id="KW-1185">Reference proteome</keyword>